<dbReference type="GO" id="GO:0004565">
    <property type="term" value="F:beta-galactosidase activity"/>
    <property type="evidence" value="ECO:0007669"/>
    <property type="project" value="UniProtKB-EC"/>
</dbReference>
<dbReference type="EMBL" id="ATMR01000164">
    <property type="protein sequence ID" value="EPR71212.1"/>
    <property type="molecule type" value="Genomic_DNA"/>
</dbReference>
<protein>
    <submittedName>
        <fullName evidence="1">Beta-galactosidase</fullName>
        <ecNumber evidence="1">3.2.1.23</ecNumber>
    </submittedName>
</protein>
<keyword evidence="2" id="KW-1185">Reference proteome</keyword>
<dbReference type="InterPro" id="IPR008964">
    <property type="entry name" value="Invasin/intimin_cell_adhesion"/>
</dbReference>
<dbReference type="AlphaFoldDB" id="S7VPG1"/>
<dbReference type="eggNOG" id="COG5492">
    <property type="taxonomic scope" value="Bacteria"/>
</dbReference>
<dbReference type="Proteomes" id="UP000014962">
    <property type="component" value="Unassembled WGS sequence"/>
</dbReference>
<dbReference type="PATRIC" id="fig|641526.4.peg.3230"/>
<sequence length="629" mass="67204">MKNTSLIQIKRTFVLGMVLVLALGCERDLTDDAIPATFAKVGDIFTDDFVSMGSDFYFPFGGSKLDAFSVDTEVGYESSASYRIDVPNSDDPAGNYAGAILRVDGSGRDLSGYDALTFWAKASRGVSIDAVGFGQDFLDNKFQVNASNLSVGTNWSKFTIPIPDASKLTEERGLFWYAAGTQATGGSGYVIWLDEIKFENLGNIAHPRPAILNGSNVIEETFSGATIALTGLTQTLNLASGVNQEVTISPNYFAFTSSNTSVATVSELGIVDIVGGGEAVITATLDGIDAEGSLNITSLGDFNPAPVPTVEASSVISIFSDAYTNEPVDYYNGYWAPFQTTQGQNDIQINGDNIIKYSELNFVGIQFAVDVPTIDVSQMTHFHIDIQVQGDIDPGDFLQVKLQDIGADNAFGGTDDSDDELTLTNTTLVSNSWVSIDVPISDFPGLTSRSNLAQVVFISDATITDVYVDNIYFYEISAEPTDAAPTPTVPAANVISIFSDAYANVAGTNLNPDWGQGTAVTEEAIEGNNALKYSGLDYQGILLGSAQDVSGMTHLHIDYFTANSTALNAFLISSGPIEKAKALTVPSATGWTSLEIPLADFNPVDLADIIQLKFDGNGDIYIDNIYFHN</sequence>
<evidence type="ECO:0000313" key="2">
    <source>
        <dbReference type="Proteomes" id="UP000014962"/>
    </source>
</evidence>
<dbReference type="Gene3D" id="2.60.120.430">
    <property type="entry name" value="Galactose-binding lectin"/>
    <property type="match status" value="3"/>
</dbReference>
<keyword evidence="1" id="KW-0378">Hydrolase</keyword>
<dbReference type="EC" id="3.2.1.23" evidence="1"/>
<proteinExistence type="predicted"/>
<comment type="caution">
    <text evidence="1">The sequence shown here is derived from an EMBL/GenBank/DDBJ whole genome shotgun (WGS) entry which is preliminary data.</text>
</comment>
<keyword evidence="1" id="KW-0326">Glycosidase</keyword>
<dbReference type="Gene3D" id="2.60.40.1080">
    <property type="match status" value="1"/>
</dbReference>
<organism evidence="1 2">
    <name type="scientific">Winogradskyella psychrotolerans RS-3</name>
    <dbReference type="NCBI Taxonomy" id="641526"/>
    <lineage>
        <taxon>Bacteria</taxon>
        <taxon>Pseudomonadati</taxon>
        <taxon>Bacteroidota</taxon>
        <taxon>Flavobacteriia</taxon>
        <taxon>Flavobacteriales</taxon>
        <taxon>Flavobacteriaceae</taxon>
        <taxon>Winogradskyella</taxon>
    </lineage>
</organism>
<dbReference type="RefSeq" id="WP_020895547.1">
    <property type="nucleotide sequence ID" value="NZ_ATMR01000164.1"/>
</dbReference>
<accession>S7VPG1</accession>
<evidence type="ECO:0000313" key="1">
    <source>
        <dbReference type="EMBL" id="EPR71212.1"/>
    </source>
</evidence>
<dbReference type="PROSITE" id="PS51257">
    <property type="entry name" value="PROKAR_LIPOPROTEIN"/>
    <property type="match status" value="1"/>
</dbReference>
<dbReference type="SUPFAM" id="SSF49785">
    <property type="entry name" value="Galactose-binding domain-like"/>
    <property type="match status" value="3"/>
</dbReference>
<reference evidence="1 2" key="1">
    <citation type="journal article" date="2013" name="Genome Announc.">
        <title>Draft Genome Sequence of Winogradskyella psychrotolerans RS-3T, Isolated from the Marine Transect of Kongsfjorden, Ny-Alesund, Svalbard, Arctic Ocean.</title>
        <authorList>
            <person name="Kumar Pinnaka A."/>
            <person name="Ara S."/>
            <person name="Singh A."/>
            <person name="Shivaji S."/>
        </authorList>
    </citation>
    <scope>NUCLEOTIDE SEQUENCE [LARGE SCALE GENOMIC DNA]</scope>
    <source>
        <strain evidence="1 2">RS-3</strain>
    </source>
</reference>
<dbReference type="STRING" id="641526.ADIWIN_3257"/>
<gene>
    <name evidence="1" type="ORF">ADIWIN_3257</name>
</gene>
<dbReference type="SUPFAM" id="SSF49373">
    <property type="entry name" value="Invasin/intimin cell-adhesion fragments"/>
    <property type="match status" value="1"/>
</dbReference>
<name>S7VPG1_9FLAO</name>
<dbReference type="InterPro" id="IPR008979">
    <property type="entry name" value="Galactose-bd-like_sf"/>
</dbReference>